<protein>
    <submittedName>
        <fullName evidence="1">Uncharacterized protein</fullName>
    </submittedName>
</protein>
<evidence type="ECO:0000313" key="1">
    <source>
        <dbReference type="EMBL" id="DAD94521.1"/>
    </source>
</evidence>
<reference evidence="1" key="1">
    <citation type="journal article" date="2021" name="Proc. Natl. Acad. Sci. U.S.A.">
        <title>A Catalog of Tens of Thousands of Viruses from Human Metagenomes Reveals Hidden Associations with Chronic Diseases.</title>
        <authorList>
            <person name="Tisza M.J."/>
            <person name="Buck C.B."/>
        </authorList>
    </citation>
    <scope>NUCLEOTIDE SEQUENCE</scope>
    <source>
        <strain evidence="1">CttFh17</strain>
    </source>
</reference>
<dbReference type="EMBL" id="BK015176">
    <property type="protein sequence ID" value="DAD94521.1"/>
    <property type="molecule type" value="Genomic_DNA"/>
</dbReference>
<accession>A0A8S5NIL7</accession>
<sequence length="33" mass="3742">MASSAKNRSYSHLLIACWVQVCLHHSSDSTMFM</sequence>
<proteinExistence type="predicted"/>
<organism evidence="1">
    <name type="scientific">Siphoviridae sp. cttFh17</name>
    <dbReference type="NCBI Taxonomy" id="2826491"/>
    <lineage>
        <taxon>Viruses</taxon>
        <taxon>Duplodnaviria</taxon>
        <taxon>Heunggongvirae</taxon>
        <taxon>Uroviricota</taxon>
        <taxon>Caudoviricetes</taxon>
    </lineage>
</organism>
<name>A0A8S5NIL7_9CAUD</name>